<protein>
    <submittedName>
        <fullName evidence="2">Uncharacterized protein</fullName>
    </submittedName>
</protein>
<evidence type="ECO:0000256" key="1">
    <source>
        <dbReference type="SAM" id="Phobius"/>
    </source>
</evidence>
<comment type="caution">
    <text evidence="2">The sequence shown here is derived from an EMBL/GenBank/DDBJ whole genome shotgun (WGS) entry which is preliminary data.</text>
</comment>
<keyword evidence="1" id="KW-0472">Membrane</keyword>
<gene>
    <name evidence="2" type="ORF">EJD97_016069</name>
</gene>
<evidence type="ECO:0000313" key="2">
    <source>
        <dbReference type="EMBL" id="TMX03476.1"/>
    </source>
</evidence>
<reference evidence="2" key="1">
    <citation type="submission" date="2019-05" db="EMBL/GenBank/DDBJ databases">
        <title>The de novo reference genome and transcriptome assemblies of the wild tomato species Solanum chilense.</title>
        <authorList>
            <person name="Stam R."/>
            <person name="Nosenko T."/>
            <person name="Hoerger A.C."/>
            <person name="Stephan W."/>
            <person name="Seidel M.A."/>
            <person name="Kuhn J.M.M."/>
            <person name="Haberer G."/>
            <person name="Tellier A."/>
        </authorList>
    </citation>
    <scope>NUCLEOTIDE SEQUENCE</scope>
    <source>
        <tissue evidence="2">Mature leaves</tissue>
    </source>
</reference>
<proteinExistence type="predicted"/>
<dbReference type="EMBL" id="RXGB01000422">
    <property type="protein sequence ID" value="TMX03476.1"/>
    <property type="molecule type" value="Genomic_DNA"/>
</dbReference>
<accession>A0A6N2CA67</accession>
<organism evidence="2">
    <name type="scientific">Solanum chilense</name>
    <name type="common">Tomato</name>
    <name type="synonym">Lycopersicon chilense</name>
    <dbReference type="NCBI Taxonomy" id="4083"/>
    <lineage>
        <taxon>Eukaryota</taxon>
        <taxon>Viridiplantae</taxon>
        <taxon>Streptophyta</taxon>
        <taxon>Embryophyta</taxon>
        <taxon>Tracheophyta</taxon>
        <taxon>Spermatophyta</taxon>
        <taxon>Magnoliopsida</taxon>
        <taxon>eudicotyledons</taxon>
        <taxon>Gunneridae</taxon>
        <taxon>Pentapetalae</taxon>
        <taxon>asterids</taxon>
        <taxon>lamiids</taxon>
        <taxon>Solanales</taxon>
        <taxon>Solanaceae</taxon>
        <taxon>Solanoideae</taxon>
        <taxon>Solaneae</taxon>
        <taxon>Solanum</taxon>
        <taxon>Solanum subgen. Lycopersicon</taxon>
    </lineage>
</organism>
<dbReference type="AlphaFoldDB" id="A0A6N2CA67"/>
<name>A0A6N2CA67_SOLCI</name>
<feature type="transmembrane region" description="Helical" evidence="1">
    <location>
        <begin position="20"/>
        <end position="43"/>
    </location>
</feature>
<sequence length="209" mass="23907">MELIGATTIKRDRVVNEVVIFYGVGAGVGVGVAASVAAAAGAGQDKGTTSCRRCCGFLYEKCKKHNEDSIMYLQTLSQRHVTYSNYYDPRDRILDLNFYTNFQKIYNEMSDEATTVGGRNIKQLVDEFVRDEDMIDYVRGTRPYPVGMYWIDAKRILTVMNMDNIHFVTLEILLHEGRMNVYDCNLMFTEHAKFLTYIQHVFGLLPKLL</sequence>
<feature type="non-terminal residue" evidence="2">
    <location>
        <position position="209"/>
    </location>
</feature>
<keyword evidence="1" id="KW-1133">Transmembrane helix</keyword>
<keyword evidence="1" id="KW-0812">Transmembrane</keyword>